<reference evidence="1" key="1">
    <citation type="journal article" date="2021" name="Proc. Natl. Acad. Sci. U.S.A.">
        <title>A Catalog of Tens of Thousands of Viruses from Human Metagenomes Reveals Hidden Associations with Chronic Diseases.</title>
        <authorList>
            <person name="Tisza M.J."/>
            <person name="Buck C.B."/>
        </authorList>
    </citation>
    <scope>NUCLEOTIDE SEQUENCE</scope>
    <source>
        <strain evidence="1">Ctv4j104</strain>
    </source>
</reference>
<protein>
    <submittedName>
        <fullName evidence="1">RAD4, RAD23/DNA Complex damage repair, nucleotide excision</fullName>
    </submittedName>
</protein>
<organism evidence="1">
    <name type="scientific">Siphoviridae sp. ctv4j104</name>
    <dbReference type="NCBI Taxonomy" id="2826510"/>
    <lineage>
        <taxon>Viruses</taxon>
        <taxon>Duplodnaviria</taxon>
        <taxon>Heunggongvirae</taxon>
        <taxon>Uroviricota</taxon>
        <taxon>Caudoviricetes</taxon>
    </lineage>
</organism>
<name>A0A8S5MA22_9CAUD</name>
<proteinExistence type="predicted"/>
<dbReference type="EMBL" id="BK014855">
    <property type="protein sequence ID" value="DAD79008.1"/>
    <property type="molecule type" value="Genomic_DNA"/>
</dbReference>
<accession>A0A8S5MA22</accession>
<sequence length="67" mass="7521">MLPQIKQLWNMVNSASNPQLALNQMAQSNPAIANILAVTRGKDPQQIFYQLCKQNNIDPNTVLSNLR</sequence>
<evidence type="ECO:0000313" key="1">
    <source>
        <dbReference type="EMBL" id="DAD79008.1"/>
    </source>
</evidence>